<gene>
    <name evidence="2" type="ORF">C7S16_2196</name>
</gene>
<proteinExistence type="predicted"/>
<reference evidence="2" key="1">
    <citation type="submission" date="2018-08" db="EMBL/GenBank/DDBJ databases">
        <title>Identification of Burkholderia cepacia strains that express a Burkholderia pseudomallei-like capsular polysaccharide.</title>
        <authorList>
            <person name="Burtnick M.N."/>
            <person name="Vongsouvath M."/>
            <person name="Newton P."/>
            <person name="Wuthiekanun V."/>
            <person name="Limmathurotsakul D."/>
            <person name="Brett P.J."/>
            <person name="Chantratita N."/>
            <person name="Dance D.A."/>
        </authorList>
    </citation>
    <scope>NUCLEOTIDE SEQUENCE</scope>
    <source>
        <strain evidence="2">SBXCC001</strain>
    </source>
</reference>
<accession>A0AAW9D2H6</accession>
<evidence type="ECO:0000313" key="3">
    <source>
        <dbReference type="Proteomes" id="UP001272137"/>
    </source>
</evidence>
<feature type="region of interest" description="Disordered" evidence="1">
    <location>
        <begin position="1"/>
        <end position="39"/>
    </location>
</feature>
<name>A0AAW9D2H6_BURTH</name>
<comment type="caution">
    <text evidence="2">The sequence shown here is derived from an EMBL/GenBank/DDBJ whole genome shotgun (WGS) entry which is preliminary data.</text>
</comment>
<sequence>MSNASSFMRSATCAARDSRGALDASNADRNATSSGMFRSLSPLPATRVLRYRFLIIF</sequence>
<dbReference type="EMBL" id="QXCT01000002">
    <property type="protein sequence ID" value="MDW9255793.1"/>
    <property type="molecule type" value="Genomic_DNA"/>
</dbReference>
<evidence type="ECO:0000256" key="1">
    <source>
        <dbReference type="SAM" id="MobiDB-lite"/>
    </source>
</evidence>
<protein>
    <submittedName>
        <fullName evidence="2">Uncharacterized protein</fullName>
    </submittedName>
</protein>
<organism evidence="2 3">
    <name type="scientific">Burkholderia thailandensis</name>
    <dbReference type="NCBI Taxonomy" id="57975"/>
    <lineage>
        <taxon>Bacteria</taxon>
        <taxon>Pseudomonadati</taxon>
        <taxon>Pseudomonadota</taxon>
        <taxon>Betaproteobacteria</taxon>
        <taxon>Burkholderiales</taxon>
        <taxon>Burkholderiaceae</taxon>
        <taxon>Burkholderia</taxon>
        <taxon>pseudomallei group</taxon>
    </lineage>
</organism>
<evidence type="ECO:0000313" key="2">
    <source>
        <dbReference type="EMBL" id="MDW9255793.1"/>
    </source>
</evidence>
<feature type="compositionally biased region" description="Polar residues" evidence="1">
    <location>
        <begin position="27"/>
        <end position="36"/>
    </location>
</feature>
<dbReference type="Proteomes" id="UP001272137">
    <property type="component" value="Unassembled WGS sequence"/>
</dbReference>
<dbReference type="AlphaFoldDB" id="A0AAW9D2H6"/>